<reference evidence="1" key="1">
    <citation type="submission" date="2014-09" db="EMBL/GenBank/DDBJ databases">
        <authorList>
            <person name="Magalhaes I.L.F."/>
            <person name="Oliveira U."/>
            <person name="Santos F.R."/>
            <person name="Vidigal T.H.D.A."/>
            <person name="Brescovit A.D."/>
            <person name="Santos A.J."/>
        </authorList>
    </citation>
    <scope>NUCLEOTIDE SEQUENCE</scope>
    <source>
        <tissue evidence="1">Shoot tissue taken approximately 20 cm above the soil surface</tissue>
    </source>
</reference>
<dbReference type="AlphaFoldDB" id="A0A0A8YLX8"/>
<organism evidence="1">
    <name type="scientific">Arundo donax</name>
    <name type="common">Giant reed</name>
    <name type="synonym">Donax arundinaceus</name>
    <dbReference type="NCBI Taxonomy" id="35708"/>
    <lineage>
        <taxon>Eukaryota</taxon>
        <taxon>Viridiplantae</taxon>
        <taxon>Streptophyta</taxon>
        <taxon>Embryophyta</taxon>
        <taxon>Tracheophyta</taxon>
        <taxon>Spermatophyta</taxon>
        <taxon>Magnoliopsida</taxon>
        <taxon>Liliopsida</taxon>
        <taxon>Poales</taxon>
        <taxon>Poaceae</taxon>
        <taxon>PACMAD clade</taxon>
        <taxon>Arundinoideae</taxon>
        <taxon>Arundineae</taxon>
        <taxon>Arundo</taxon>
    </lineage>
</organism>
<accession>A0A0A8YLX8</accession>
<sequence length="19" mass="2172">MQWSSGIQLKKLLCLNVLP</sequence>
<reference evidence="1" key="2">
    <citation type="journal article" date="2015" name="Data Brief">
        <title>Shoot transcriptome of the giant reed, Arundo donax.</title>
        <authorList>
            <person name="Barrero R.A."/>
            <person name="Guerrero F.D."/>
            <person name="Moolhuijzen P."/>
            <person name="Goolsby J.A."/>
            <person name="Tidwell J."/>
            <person name="Bellgard S.E."/>
            <person name="Bellgard M.I."/>
        </authorList>
    </citation>
    <scope>NUCLEOTIDE SEQUENCE</scope>
    <source>
        <tissue evidence="1">Shoot tissue taken approximately 20 cm above the soil surface</tissue>
    </source>
</reference>
<evidence type="ECO:0000313" key="1">
    <source>
        <dbReference type="EMBL" id="JAD27394.1"/>
    </source>
</evidence>
<dbReference type="EMBL" id="GBRH01270501">
    <property type="protein sequence ID" value="JAD27394.1"/>
    <property type="molecule type" value="Transcribed_RNA"/>
</dbReference>
<proteinExistence type="predicted"/>
<name>A0A0A8YLX8_ARUDO</name>
<protein>
    <submittedName>
        <fullName evidence="1">Uncharacterized protein</fullName>
    </submittedName>
</protein>